<keyword evidence="1" id="KW-0804">Transcription</keyword>
<dbReference type="InterPro" id="IPR036388">
    <property type="entry name" value="WH-like_DNA-bd_sf"/>
</dbReference>
<dbReference type="EMBL" id="JAVEPI010000003">
    <property type="protein sequence ID" value="KAK1442714.1"/>
    <property type="molecule type" value="Genomic_DNA"/>
</dbReference>
<keyword evidence="1" id="KW-0240">DNA-directed RNA polymerase</keyword>
<reference evidence="2" key="1">
    <citation type="submission" date="2023-08" db="EMBL/GenBank/DDBJ databases">
        <title>Draft sequence of the Babesia gibsoni genome.</title>
        <authorList>
            <person name="Yamagishi J.Y."/>
            <person name="Xuan X.X."/>
        </authorList>
    </citation>
    <scope>NUCLEOTIDE SEQUENCE</scope>
    <source>
        <strain evidence="2">Azabu</strain>
    </source>
</reference>
<comment type="caution">
    <text evidence="2">The sequence shown here is derived from an EMBL/GenBank/DDBJ whole genome shotgun (WGS) entry which is preliminary data.</text>
</comment>
<evidence type="ECO:0000313" key="2">
    <source>
        <dbReference type="EMBL" id="KAK1442714.1"/>
    </source>
</evidence>
<comment type="similarity">
    <text evidence="1">Belongs to the eukaryotic RPC3/POLR3C RNA polymerase subunit family.</text>
</comment>
<evidence type="ECO:0000256" key="1">
    <source>
        <dbReference type="RuleBase" id="RU367076"/>
    </source>
</evidence>
<dbReference type="PANTHER" id="PTHR12949:SF0">
    <property type="entry name" value="DNA-DIRECTED RNA POLYMERASE III SUBUNIT RPC3"/>
    <property type="match status" value="1"/>
</dbReference>
<protein>
    <recommendedName>
        <fullName evidence="1">DNA-directed RNA polymerase III subunit RPC3</fullName>
        <shortName evidence="1">RNA polymerase III subunit C3</shortName>
    </recommendedName>
</protein>
<comment type="function">
    <text evidence="1">DNA-dependent RNA polymerase catalyzes the transcription of DNA into RNA using the four ribonucleoside triphosphates as substrates. Specific core component of RNA polymerase III which synthesizes small RNAs, such as 5S rRNA and tRNAs.</text>
</comment>
<evidence type="ECO:0000313" key="3">
    <source>
        <dbReference type="Proteomes" id="UP001230268"/>
    </source>
</evidence>
<dbReference type="InterPro" id="IPR039748">
    <property type="entry name" value="RPC3"/>
</dbReference>
<dbReference type="GO" id="GO:0005666">
    <property type="term" value="C:RNA polymerase III complex"/>
    <property type="evidence" value="ECO:0007669"/>
    <property type="project" value="UniProtKB-UniRule"/>
</dbReference>
<gene>
    <name evidence="2" type="ORF">BgAZ_302320</name>
</gene>
<comment type="subcellular location">
    <subcellularLocation>
        <location evidence="1">Nucleus</location>
    </subcellularLocation>
</comment>
<organism evidence="2 3">
    <name type="scientific">Babesia gibsoni</name>
    <dbReference type="NCBI Taxonomy" id="33632"/>
    <lineage>
        <taxon>Eukaryota</taxon>
        <taxon>Sar</taxon>
        <taxon>Alveolata</taxon>
        <taxon>Apicomplexa</taxon>
        <taxon>Aconoidasida</taxon>
        <taxon>Piroplasmida</taxon>
        <taxon>Babesiidae</taxon>
        <taxon>Babesia</taxon>
    </lineage>
</organism>
<name>A0AAD8PDF4_BABGI</name>
<keyword evidence="1" id="KW-0539">Nucleus</keyword>
<dbReference type="GO" id="GO:0003697">
    <property type="term" value="F:single-stranded DNA binding"/>
    <property type="evidence" value="ECO:0007669"/>
    <property type="project" value="UniProtKB-UniRule"/>
</dbReference>
<dbReference type="Gene3D" id="1.10.10.10">
    <property type="entry name" value="Winged helix-like DNA-binding domain superfamily/Winged helix DNA-binding domain"/>
    <property type="match status" value="2"/>
</dbReference>
<dbReference type="AlphaFoldDB" id="A0AAD8PDF4"/>
<keyword evidence="3" id="KW-1185">Reference proteome</keyword>
<comment type="subunit">
    <text evidence="1">Component of the RNA polymerase III (Pol III) complex consisting of 17 subunits.</text>
</comment>
<accession>A0AAD8PDF4</accession>
<proteinExistence type="inferred from homology"/>
<dbReference type="Proteomes" id="UP001230268">
    <property type="component" value="Unassembled WGS sequence"/>
</dbReference>
<dbReference type="PANTHER" id="PTHR12949">
    <property type="entry name" value="RNA POLYMERASE III DNA DIRECTED -RELATED"/>
    <property type="match status" value="1"/>
</dbReference>
<sequence length="475" mass="54053">MYSTEYELVVRLLELYFGRQVAKVGGYILLRGQVSLQKLMTQGHFDFKVLRNSIVILLHYGFLDYTVQFIQYGNRRTGIVLYFLRCQKVLSYPLIPFGLLLAKSELGSECYEMLMLLAKYGTISHRCLCELAATTFSATVAETEKVIKRLRESRFIEKCDSYQHRVMVLEVNSRNKDSANDPLAAMNAEIFHVMQGAELVGPDGELLRLNSDLIEIVNLICRRVGDMPIVRAIMKALMENPKGKWPMLVDFPVLKEQVLKILQNSFGQKSTGEQVLRLLNALNKHPDNLVQHEDLTNSYHLAWHSAKRMLRKKAILGCVRQQCGPKAARVWNLLVSENEDGGHATFDAHKVSAKALVSVQTARSILYQLTLRGLASHHETDAVSNTLPTTTTSERHMLTFSSDMESTYLQLLKTAFRFASNLLERLDYEKRRIFQSYVKGTAVTCEEGGNNNKECDIVEAHFLHVIKFVVLMQKL</sequence>